<accession>A0AAD3TN60</accession>
<evidence type="ECO:0000313" key="3">
    <source>
        <dbReference type="Proteomes" id="UP001222932"/>
    </source>
</evidence>
<dbReference type="InterPro" id="IPR005502">
    <property type="entry name" value="Ribosyl_crysJ1"/>
</dbReference>
<dbReference type="Gene3D" id="1.10.4080.10">
    <property type="entry name" value="ADP-ribosylation/Crystallin J1"/>
    <property type="match status" value="1"/>
</dbReference>
<proteinExistence type="predicted"/>
<dbReference type="GO" id="GO:0046872">
    <property type="term" value="F:metal ion binding"/>
    <property type="evidence" value="ECO:0007669"/>
    <property type="project" value="UniProtKB-KW"/>
</dbReference>
<evidence type="ECO:0000313" key="2">
    <source>
        <dbReference type="EMBL" id="GMK53554.1"/>
    </source>
</evidence>
<protein>
    <recommendedName>
        <fullName evidence="4">ADP-ribosylglycohydrolase</fullName>
    </recommendedName>
</protein>
<keyword evidence="3" id="KW-1185">Reference proteome</keyword>
<name>A0AAD3TN60_9TREE</name>
<keyword evidence="1" id="KW-0460">Magnesium</keyword>
<keyword evidence="1" id="KW-0479">Metal-binding</keyword>
<evidence type="ECO:0008006" key="4">
    <source>
        <dbReference type="Google" id="ProtNLM"/>
    </source>
</evidence>
<sequence>MAVPLLEACARGLDVGAEAGLDYVGNQWLNWAMTGAAPGRGMGTTTGTVFAHVLNAQSQGRQARPLSAIMTEKAAVVNNASGHRLGNGCLMRVVPLALGYLGPADAGRLAVAARRQALFTHHGEDAGDAATLWALAIRHAILTGEADLRTQLKYLNAGRRELWAGRIDAAESGAASDFMHVNVLVVPGLQCAWIAVRAGSDVRTTLVAAVRGLGDTGTVAAIADALAGAKYGADSMPPEWRENLYGWLGLTASGLERLVQQTLARYRSNPSAYSREPPLPGTR</sequence>
<dbReference type="EMBL" id="BTCM01000001">
    <property type="protein sequence ID" value="GMK53554.1"/>
    <property type="molecule type" value="Genomic_DNA"/>
</dbReference>
<comment type="caution">
    <text evidence="2">The sequence shown here is derived from an EMBL/GenBank/DDBJ whole genome shotgun (WGS) entry which is preliminary data.</text>
</comment>
<dbReference type="AlphaFoldDB" id="A0AAD3TN60"/>
<dbReference type="Pfam" id="PF03747">
    <property type="entry name" value="ADP_ribosyl_GH"/>
    <property type="match status" value="1"/>
</dbReference>
<dbReference type="SUPFAM" id="SSF101478">
    <property type="entry name" value="ADP-ribosylglycohydrolase"/>
    <property type="match status" value="1"/>
</dbReference>
<feature type="binding site" evidence="1">
    <location>
        <position position="218"/>
    </location>
    <ligand>
        <name>Mg(2+)</name>
        <dbReference type="ChEBI" id="CHEBI:18420"/>
        <label>1</label>
    </ligand>
</feature>
<gene>
    <name evidence="2" type="ORF">CspeluHIS016_0101400</name>
</gene>
<comment type="cofactor">
    <cofactor evidence="1">
        <name>Mg(2+)</name>
        <dbReference type="ChEBI" id="CHEBI:18420"/>
    </cofactor>
    <text evidence="1">Binds 2 magnesium ions per subunit.</text>
</comment>
<feature type="binding site" evidence="1">
    <location>
        <position position="215"/>
    </location>
    <ligand>
        <name>Mg(2+)</name>
        <dbReference type="ChEBI" id="CHEBI:18420"/>
        <label>1</label>
    </ligand>
</feature>
<dbReference type="Proteomes" id="UP001222932">
    <property type="component" value="Unassembled WGS sequence"/>
</dbReference>
<reference evidence="2" key="2">
    <citation type="submission" date="2023-06" db="EMBL/GenBank/DDBJ databases">
        <authorList>
            <person name="Kobayashi Y."/>
            <person name="Kayamori A."/>
            <person name="Aoki K."/>
            <person name="Shiwa Y."/>
            <person name="Fujita N."/>
            <person name="Sugita T."/>
            <person name="Iwasaki W."/>
            <person name="Tanaka N."/>
            <person name="Takashima M."/>
        </authorList>
    </citation>
    <scope>NUCLEOTIDE SEQUENCE</scope>
    <source>
        <strain evidence="2">HIS016</strain>
    </source>
</reference>
<reference evidence="2" key="1">
    <citation type="journal article" date="2023" name="BMC Genomics">
        <title>Chromosome-level genome assemblies of Cutaneotrichosporon spp. (Trichosporonales, Basidiomycota) reveal imbalanced evolution between nucleotide sequences and chromosome synteny.</title>
        <authorList>
            <person name="Kobayashi Y."/>
            <person name="Kayamori A."/>
            <person name="Aoki K."/>
            <person name="Shiwa Y."/>
            <person name="Matsutani M."/>
            <person name="Fujita N."/>
            <person name="Sugita T."/>
            <person name="Iwasaki W."/>
            <person name="Tanaka N."/>
            <person name="Takashima M."/>
        </authorList>
    </citation>
    <scope>NUCLEOTIDE SEQUENCE</scope>
    <source>
        <strain evidence="2">HIS016</strain>
    </source>
</reference>
<organism evidence="2 3">
    <name type="scientific">Cutaneotrichosporon spelunceum</name>
    <dbReference type="NCBI Taxonomy" id="1672016"/>
    <lineage>
        <taxon>Eukaryota</taxon>
        <taxon>Fungi</taxon>
        <taxon>Dikarya</taxon>
        <taxon>Basidiomycota</taxon>
        <taxon>Agaricomycotina</taxon>
        <taxon>Tremellomycetes</taxon>
        <taxon>Trichosporonales</taxon>
        <taxon>Trichosporonaceae</taxon>
        <taxon>Cutaneotrichosporon</taxon>
    </lineage>
</organism>
<dbReference type="InterPro" id="IPR036705">
    <property type="entry name" value="Ribosyl_crysJ1_sf"/>
</dbReference>
<evidence type="ECO:0000256" key="1">
    <source>
        <dbReference type="PIRSR" id="PIRSR605502-1"/>
    </source>
</evidence>